<accession>A0A7Z9BRA7</accession>
<keyword evidence="4 6" id="KW-0501">Molybdenum cofactor biosynthesis</keyword>
<proteinExistence type="inferred from homology"/>
<dbReference type="Gene3D" id="3.30.70.640">
    <property type="entry name" value="Molybdopterin cofactor biosynthesis C (MoaC) domain"/>
    <property type="match status" value="1"/>
</dbReference>
<protein>
    <recommendedName>
        <fullName evidence="3 6">Cyclic pyranopterin monophosphate synthase</fullName>
        <ecNumber evidence="3 6">4.6.1.17</ecNumber>
    </recommendedName>
    <alternativeName>
        <fullName evidence="6">Molybdenum cofactor biosynthesis protein C</fullName>
    </alternativeName>
</protein>
<feature type="binding site" evidence="6">
    <location>
        <begin position="84"/>
        <end position="86"/>
    </location>
    <ligand>
        <name>substrate</name>
    </ligand>
</feature>
<comment type="pathway">
    <text evidence="2 6">Cofactor biosynthesis; molybdopterin biosynthesis.</text>
</comment>
<reference evidence="9" key="1">
    <citation type="submission" date="2019-10" db="EMBL/GenBank/DDBJ databases">
        <authorList>
            <consortium name="Genoscope - CEA"/>
            <person name="William W."/>
        </authorList>
    </citation>
    <scope>NUCLEOTIDE SEQUENCE [LARGE SCALE GENOMIC DNA]</scope>
    <source>
        <strain evidence="9">BBR_PRJEB10992</strain>
    </source>
</reference>
<evidence type="ECO:0000256" key="5">
    <source>
        <dbReference type="ARBA" id="ARBA00023239"/>
    </source>
</evidence>
<feature type="binding site" evidence="6">
    <location>
        <begin position="122"/>
        <end position="123"/>
    </location>
    <ligand>
        <name>substrate</name>
    </ligand>
</feature>
<evidence type="ECO:0000256" key="4">
    <source>
        <dbReference type="ARBA" id="ARBA00023150"/>
    </source>
</evidence>
<feature type="domain" description="Molybdopterin cofactor biosynthesis C (MoaC)" evidence="8">
    <location>
        <begin position="24"/>
        <end position="159"/>
    </location>
</feature>
<sequence length="176" mass="18790">MASNFSENSSDRLTHLDETGEARMVDVSEKVATRRQAIAGGQVRMLSTTFAAIEAGNAPKGDVLGTAKLAGIMAAKQTAQLIPLCHPLPLSKIDVQIWPDPELPGYQIQAEVITKAETGVEMEALTAVSVAALTLYDMAKALEKSIVIESIRLLSKTGGKSGDYHHQIEEFNPSSA</sequence>
<dbReference type="InterPro" id="IPR023045">
    <property type="entry name" value="MoaC"/>
</dbReference>
<comment type="similarity">
    <text evidence="6">Belongs to the MoaC family.</text>
</comment>
<feature type="region of interest" description="Disordered" evidence="7">
    <location>
        <begin position="1"/>
        <end position="21"/>
    </location>
</feature>
<evidence type="ECO:0000256" key="6">
    <source>
        <dbReference type="HAMAP-Rule" id="MF_01224"/>
    </source>
</evidence>
<dbReference type="NCBIfam" id="TIGR00581">
    <property type="entry name" value="moaC"/>
    <property type="match status" value="1"/>
</dbReference>
<dbReference type="OrthoDB" id="9794429at2"/>
<dbReference type="SUPFAM" id="SSF55040">
    <property type="entry name" value="Molybdenum cofactor biosynthesis protein C, MoaC"/>
    <property type="match status" value="1"/>
</dbReference>
<evidence type="ECO:0000256" key="2">
    <source>
        <dbReference type="ARBA" id="ARBA00005046"/>
    </source>
</evidence>
<evidence type="ECO:0000313" key="9">
    <source>
        <dbReference type="EMBL" id="VXD18161.1"/>
    </source>
</evidence>
<comment type="function">
    <text evidence="6">Catalyzes the conversion of (8S)-3',8-cyclo-7,8-dihydroguanosine 5'-triphosphate to cyclic pyranopterin monophosphate (cPMP).</text>
</comment>
<dbReference type="AlphaFoldDB" id="A0A7Z9BRA7"/>
<comment type="caution">
    <text evidence="9">The sequence shown here is derived from an EMBL/GenBank/DDBJ whole genome shotgun (WGS) entry which is preliminary data.</text>
</comment>
<dbReference type="NCBIfam" id="NF006870">
    <property type="entry name" value="PRK09364.1"/>
    <property type="match status" value="1"/>
</dbReference>
<dbReference type="EMBL" id="CZCU02000136">
    <property type="protein sequence ID" value="VXD18161.1"/>
    <property type="molecule type" value="Genomic_DNA"/>
</dbReference>
<name>A0A7Z9BRA7_9CYAN</name>
<dbReference type="UniPathway" id="UPA00344"/>
<evidence type="ECO:0000256" key="3">
    <source>
        <dbReference type="ARBA" id="ARBA00012575"/>
    </source>
</evidence>
<comment type="catalytic activity">
    <reaction evidence="1 6">
        <text>(8S)-3',8-cyclo-7,8-dihydroguanosine 5'-triphosphate = cyclic pyranopterin phosphate + diphosphate</text>
        <dbReference type="Rhea" id="RHEA:49580"/>
        <dbReference type="ChEBI" id="CHEBI:33019"/>
        <dbReference type="ChEBI" id="CHEBI:59648"/>
        <dbReference type="ChEBI" id="CHEBI:131766"/>
        <dbReference type="EC" id="4.6.1.17"/>
    </reaction>
</comment>
<dbReference type="InterPro" id="IPR002820">
    <property type="entry name" value="Mopterin_CF_biosynth-C_dom"/>
</dbReference>
<dbReference type="Pfam" id="PF01967">
    <property type="entry name" value="MoaC"/>
    <property type="match status" value="1"/>
</dbReference>
<dbReference type="InterPro" id="IPR036522">
    <property type="entry name" value="MoaC_sf"/>
</dbReference>
<dbReference type="InterPro" id="IPR047594">
    <property type="entry name" value="MoaC_bact/euk"/>
</dbReference>
<dbReference type="Proteomes" id="UP000184550">
    <property type="component" value="Unassembled WGS sequence"/>
</dbReference>
<dbReference type="EC" id="4.6.1.17" evidence="3 6"/>
<evidence type="ECO:0000313" key="10">
    <source>
        <dbReference type="Proteomes" id="UP000184550"/>
    </source>
</evidence>
<dbReference type="PANTHER" id="PTHR22960">
    <property type="entry name" value="MOLYBDOPTERIN COFACTOR SYNTHESIS PROTEIN A"/>
    <property type="match status" value="1"/>
</dbReference>
<comment type="subunit">
    <text evidence="6">Homohexamer; trimer of dimers.</text>
</comment>
<dbReference type="RefSeq" id="WP_083621762.1">
    <property type="nucleotide sequence ID" value="NZ_LR734869.1"/>
</dbReference>
<dbReference type="GO" id="GO:0061799">
    <property type="term" value="F:cyclic pyranopterin monophosphate synthase activity"/>
    <property type="evidence" value="ECO:0007669"/>
    <property type="project" value="UniProtKB-UniRule"/>
</dbReference>
<evidence type="ECO:0000256" key="7">
    <source>
        <dbReference type="SAM" id="MobiDB-lite"/>
    </source>
</evidence>
<feature type="region of interest" description="Disordered" evidence="7">
    <location>
        <begin position="157"/>
        <end position="176"/>
    </location>
</feature>
<dbReference type="HAMAP" id="MF_01224_B">
    <property type="entry name" value="MoaC_B"/>
    <property type="match status" value="1"/>
</dbReference>
<dbReference type="PANTHER" id="PTHR22960:SF29">
    <property type="entry name" value="CYCLIC PYRANOPTERIN MONOPHOSPHATE SYNTHASE"/>
    <property type="match status" value="1"/>
</dbReference>
<dbReference type="InterPro" id="IPR050105">
    <property type="entry name" value="MoCo_biosynth_MoaA/MoaC"/>
</dbReference>
<feature type="compositionally biased region" description="Basic and acidic residues" evidence="7">
    <location>
        <begin position="9"/>
        <end position="21"/>
    </location>
</feature>
<keyword evidence="10" id="KW-1185">Reference proteome</keyword>
<keyword evidence="5 6" id="KW-0456">Lyase</keyword>
<evidence type="ECO:0000256" key="1">
    <source>
        <dbReference type="ARBA" id="ARBA00001637"/>
    </source>
</evidence>
<dbReference type="GO" id="GO:0006777">
    <property type="term" value="P:Mo-molybdopterin cofactor biosynthetic process"/>
    <property type="evidence" value="ECO:0007669"/>
    <property type="project" value="UniProtKB-UniRule"/>
</dbReference>
<evidence type="ECO:0000259" key="8">
    <source>
        <dbReference type="Pfam" id="PF01967"/>
    </source>
</evidence>
<organism evidence="9 10">
    <name type="scientific">Planktothrix serta PCC 8927</name>
    <dbReference type="NCBI Taxonomy" id="671068"/>
    <lineage>
        <taxon>Bacteria</taxon>
        <taxon>Bacillati</taxon>
        <taxon>Cyanobacteriota</taxon>
        <taxon>Cyanophyceae</taxon>
        <taxon>Oscillatoriophycideae</taxon>
        <taxon>Oscillatoriales</taxon>
        <taxon>Microcoleaceae</taxon>
        <taxon>Planktothrix</taxon>
    </lineage>
</organism>
<feature type="active site" evidence="6">
    <location>
        <position position="137"/>
    </location>
</feature>
<dbReference type="CDD" id="cd01420">
    <property type="entry name" value="MoaC_PE"/>
    <property type="match status" value="1"/>
</dbReference>
<gene>
    <name evidence="6 9" type="primary">moaC</name>
    <name evidence="9" type="ORF">PL8927_600290</name>
</gene>